<dbReference type="PANTHER" id="PTHR35176:SF1">
    <property type="entry name" value="F420H(2)-DEPENDENT BILIVERDIN REDUCTASE"/>
    <property type="match status" value="1"/>
</dbReference>
<dbReference type="PANTHER" id="PTHR35176">
    <property type="entry name" value="HEME OXYGENASE HI_0854-RELATED"/>
    <property type="match status" value="1"/>
</dbReference>
<dbReference type="GO" id="GO:0070967">
    <property type="term" value="F:coenzyme F420 binding"/>
    <property type="evidence" value="ECO:0007669"/>
    <property type="project" value="TreeGrafter"/>
</dbReference>
<dbReference type="Proteomes" id="UP000199497">
    <property type="component" value="Unassembled WGS sequence"/>
</dbReference>
<accession>A0A1H0TH54</accession>
<dbReference type="STRING" id="405564.SAMN04487905_10547"/>
<dbReference type="Gene3D" id="2.30.110.10">
    <property type="entry name" value="Electron Transport, Fmn-binding Protein, Chain A"/>
    <property type="match status" value="1"/>
</dbReference>
<organism evidence="3 4">
    <name type="scientific">Actinopolyspora xinjiangensis</name>
    <dbReference type="NCBI Taxonomy" id="405564"/>
    <lineage>
        <taxon>Bacteria</taxon>
        <taxon>Bacillati</taxon>
        <taxon>Actinomycetota</taxon>
        <taxon>Actinomycetes</taxon>
        <taxon>Actinopolysporales</taxon>
        <taxon>Actinopolysporaceae</taxon>
        <taxon>Actinopolyspora</taxon>
    </lineage>
</organism>
<dbReference type="GO" id="GO:0005829">
    <property type="term" value="C:cytosol"/>
    <property type="evidence" value="ECO:0007669"/>
    <property type="project" value="TreeGrafter"/>
</dbReference>
<feature type="domain" description="Pyridoxamine 5'-phosphate oxidase N-terminal" evidence="2">
    <location>
        <begin position="11"/>
        <end position="117"/>
    </location>
</feature>
<name>A0A1H0TH54_9ACTN</name>
<keyword evidence="4" id="KW-1185">Reference proteome</keyword>
<dbReference type="EMBL" id="FNJR01000005">
    <property type="protein sequence ID" value="SDP52876.1"/>
    <property type="molecule type" value="Genomic_DNA"/>
</dbReference>
<evidence type="ECO:0000259" key="2">
    <source>
        <dbReference type="Pfam" id="PF01243"/>
    </source>
</evidence>
<reference evidence="4" key="1">
    <citation type="submission" date="2016-10" db="EMBL/GenBank/DDBJ databases">
        <authorList>
            <person name="Varghese N."/>
            <person name="Submissions S."/>
        </authorList>
    </citation>
    <scope>NUCLEOTIDE SEQUENCE [LARGE SCALE GENOMIC DNA]</scope>
    <source>
        <strain evidence="4">DSM 46732</strain>
    </source>
</reference>
<dbReference type="InterPro" id="IPR011576">
    <property type="entry name" value="Pyridox_Oxase_N"/>
</dbReference>
<dbReference type="InterPro" id="IPR012349">
    <property type="entry name" value="Split_barrel_FMN-bd"/>
</dbReference>
<dbReference type="Pfam" id="PF01243">
    <property type="entry name" value="PNPOx_N"/>
    <property type="match status" value="1"/>
</dbReference>
<dbReference type="SUPFAM" id="SSF50475">
    <property type="entry name" value="FMN-binding split barrel"/>
    <property type="match status" value="1"/>
</dbReference>
<dbReference type="NCBIfam" id="TIGR03618">
    <property type="entry name" value="Rv1155_F420"/>
    <property type="match status" value="1"/>
</dbReference>
<keyword evidence="1" id="KW-0560">Oxidoreductase</keyword>
<dbReference type="InterPro" id="IPR019920">
    <property type="entry name" value="F420-binding_dom_put"/>
</dbReference>
<dbReference type="InterPro" id="IPR052019">
    <property type="entry name" value="F420H2_bilvrd_red/Heme_oxyg"/>
</dbReference>
<gene>
    <name evidence="3" type="ORF">SAMN04487905_10547</name>
</gene>
<sequence length="146" mass="15375">MDAMTTITAEKVRSFLDEGGRTGKVGYLGADGRPLVVPVWFARDGDRIVFNTSADSAKAAAIARDPRLAMCVDEQSGRTFVQIQGDAETTAEQAEVLRVATTVAARYVGAEKAERVGGKIAGPGQLAVYLRPTRVTTSGDLSGQDG</sequence>
<evidence type="ECO:0000256" key="1">
    <source>
        <dbReference type="ARBA" id="ARBA00023002"/>
    </source>
</evidence>
<protein>
    <submittedName>
        <fullName evidence="3">PPOX class probable F420-dependent enzyme</fullName>
    </submittedName>
</protein>
<evidence type="ECO:0000313" key="4">
    <source>
        <dbReference type="Proteomes" id="UP000199497"/>
    </source>
</evidence>
<dbReference type="AlphaFoldDB" id="A0A1H0TH54"/>
<evidence type="ECO:0000313" key="3">
    <source>
        <dbReference type="EMBL" id="SDP52876.1"/>
    </source>
</evidence>
<dbReference type="GO" id="GO:0016627">
    <property type="term" value="F:oxidoreductase activity, acting on the CH-CH group of donors"/>
    <property type="evidence" value="ECO:0007669"/>
    <property type="project" value="TreeGrafter"/>
</dbReference>
<proteinExistence type="predicted"/>